<sequence length="115" mass="12631">MALLKAELAKKNKERAGRSGFRPPRLFSRSRSQPVVEEAPVQVPSIKLDDLLPLLPHLSGVIPQLGNPKVADAMKMLSNPAVMSLIQQFLQGNMGGLLKQNSPTVVQTQRRRALL</sequence>
<protein>
    <submittedName>
        <fullName evidence="2">Uncharacterized protein</fullName>
    </submittedName>
</protein>
<comment type="caution">
    <text evidence="2">The sequence shown here is derived from an EMBL/GenBank/DDBJ whole genome shotgun (WGS) entry which is preliminary data.</text>
</comment>
<organism evidence="2 3">
    <name type="scientific">Brevibacillus fluminis</name>
    <dbReference type="NCBI Taxonomy" id="511487"/>
    <lineage>
        <taxon>Bacteria</taxon>
        <taxon>Bacillati</taxon>
        <taxon>Bacillota</taxon>
        <taxon>Bacilli</taxon>
        <taxon>Bacillales</taxon>
        <taxon>Paenibacillaceae</taxon>
        <taxon>Brevibacillus</taxon>
    </lineage>
</organism>
<dbReference type="AlphaFoldDB" id="A0A3M8DWW4"/>
<gene>
    <name evidence="2" type="ORF">EDM56_05420</name>
</gene>
<dbReference type="EMBL" id="RHHQ01000005">
    <property type="protein sequence ID" value="RNB91477.1"/>
    <property type="molecule type" value="Genomic_DNA"/>
</dbReference>
<feature type="compositionally biased region" description="Basic and acidic residues" evidence="1">
    <location>
        <begin position="7"/>
        <end position="17"/>
    </location>
</feature>
<feature type="compositionally biased region" description="Low complexity" evidence="1">
    <location>
        <begin position="18"/>
        <end position="34"/>
    </location>
</feature>
<feature type="region of interest" description="Disordered" evidence="1">
    <location>
        <begin position="1"/>
        <end position="34"/>
    </location>
</feature>
<dbReference type="Proteomes" id="UP000271031">
    <property type="component" value="Unassembled WGS sequence"/>
</dbReference>
<reference evidence="2 3" key="1">
    <citation type="submission" date="2018-10" db="EMBL/GenBank/DDBJ databases">
        <title>Phylogenomics of Brevibacillus.</title>
        <authorList>
            <person name="Dunlap C."/>
        </authorList>
    </citation>
    <scope>NUCLEOTIDE SEQUENCE [LARGE SCALE GENOMIC DNA]</scope>
    <source>
        <strain evidence="2 3">JCM 15716</strain>
    </source>
</reference>
<accession>A0A3M8DWW4</accession>
<proteinExistence type="predicted"/>
<evidence type="ECO:0000313" key="2">
    <source>
        <dbReference type="EMBL" id="RNB91477.1"/>
    </source>
</evidence>
<evidence type="ECO:0000313" key="3">
    <source>
        <dbReference type="Proteomes" id="UP000271031"/>
    </source>
</evidence>
<evidence type="ECO:0000256" key="1">
    <source>
        <dbReference type="SAM" id="MobiDB-lite"/>
    </source>
</evidence>
<keyword evidence="3" id="KW-1185">Reference proteome</keyword>
<name>A0A3M8DWW4_9BACL</name>